<feature type="compositionally biased region" description="Basic and acidic residues" evidence="1">
    <location>
        <begin position="340"/>
        <end position="356"/>
    </location>
</feature>
<keyword evidence="3" id="KW-1185">Reference proteome</keyword>
<evidence type="ECO:0000313" key="2">
    <source>
        <dbReference type="EMBL" id="KAJ8873139.1"/>
    </source>
</evidence>
<gene>
    <name evidence="2" type="ORF">PR048_026756</name>
</gene>
<dbReference type="EMBL" id="JARBHB010000011">
    <property type="protein sequence ID" value="KAJ8873139.1"/>
    <property type="molecule type" value="Genomic_DNA"/>
</dbReference>
<feature type="region of interest" description="Disordered" evidence="1">
    <location>
        <begin position="320"/>
        <end position="356"/>
    </location>
</feature>
<evidence type="ECO:0000313" key="3">
    <source>
        <dbReference type="Proteomes" id="UP001159363"/>
    </source>
</evidence>
<reference evidence="2 3" key="1">
    <citation type="submission" date="2023-02" db="EMBL/GenBank/DDBJ databases">
        <title>LHISI_Scaffold_Assembly.</title>
        <authorList>
            <person name="Stuart O.P."/>
            <person name="Cleave R."/>
            <person name="Magrath M.J.L."/>
            <person name="Mikheyev A.S."/>
        </authorList>
    </citation>
    <scope>NUCLEOTIDE SEQUENCE [LARGE SCALE GENOMIC DNA]</scope>
    <source>
        <strain evidence="2">Daus_M_001</strain>
        <tissue evidence="2">Leg muscle</tissue>
    </source>
</reference>
<comment type="caution">
    <text evidence="2">The sequence shown here is derived from an EMBL/GenBank/DDBJ whole genome shotgun (WGS) entry which is preliminary data.</text>
</comment>
<evidence type="ECO:0000256" key="1">
    <source>
        <dbReference type="SAM" id="MobiDB-lite"/>
    </source>
</evidence>
<sequence>MRYTKQIAAALEMWSSAAEFRHSHVECRASSLSIRPNSSNPSRNDAESWSILLDQCVWYLYGNWCKIIAANSSSLIAVASEKCGITENGLCPLGRRLAPTGGTMCQASSYRKKLSHAAYRVVFAVSYWSELCDSGIRNKERRDSVITHHTRDLEDTGSIPCRTIWISVSRIVFRNPPGERWGGFLLLSVDLQRPVASVRRTSVNRVTNSQSEVAITSIRPSENTWEALTFEGQRMKLWPSKLAQFCHSFIPTIRHCGAIMSVQHIASGVTQFMNTKRANHVIVVRNQTAIKMFSSLSFLCIVICHPGTESLVQALTRSESDSDNGVSRAERGGHAAAPDFKGERNERSPIFRNDPPHAKIQECRGSPLLGGNGDLDCVSELCAGYLGAGRIVCAGRELMDVRVSHVHDMKTHALSSTICVFIATLDTGTFLAVAKHRAVPWPSKHSVGPLEAVRSLLLIIAVRFLCPTCARAKVISHSVRQNAGSYLLFVTSTLSLPRQIWAALNSEVLRADEGEVRWVWDSIGMKGRGKRRIPEKTR</sequence>
<protein>
    <submittedName>
        <fullName evidence="2">Uncharacterized protein</fullName>
    </submittedName>
</protein>
<name>A0ABQ9GM81_9NEOP</name>
<organism evidence="2 3">
    <name type="scientific">Dryococelus australis</name>
    <dbReference type="NCBI Taxonomy" id="614101"/>
    <lineage>
        <taxon>Eukaryota</taxon>
        <taxon>Metazoa</taxon>
        <taxon>Ecdysozoa</taxon>
        <taxon>Arthropoda</taxon>
        <taxon>Hexapoda</taxon>
        <taxon>Insecta</taxon>
        <taxon>Pterygota</taxon>
        <taxon>Neoptera</taxon>
        <taxon>Polyneoptera</taxon>
        <taxon>Phasmatodea</taxon>
        <taxon>Verophasmatodea</taxon>
        <taxon>Anareolatae</taxon>
        <taxon>Phasmatidae</taxon>
        <taxon>Eurycanthinae</taxon>
        <taxon>Dryococelus</taxon>
    </lineage>
</organism>
<accession>A0ABQ9GM81</accession>
<dbReference type="Proteomes" id="UP001159363">
    <property type="component" value="Chromosome 10"/>
</dbReference>
<proteinExistence type="predicted"/>